<comment type="caution">
    <text evidence="4">The sequence shown here is derived from an EMBL/GenBank/DDBJ whole genome shotgun (WGS) entry which is preliminary data.</text>
</comment>
<dbReference type="Pfam" id="PF13582">
    <property type="entry name" value="Reprolysin_3"/>
    <property type="match status" value="1"/>
</dbReference>
<feature type="chain" id="PRO_5046793122" evidence="2">
    <location>
        <begin position="20"/>
        <end position="526"/>
    </location>
</feature>
<accession>A0ABW2JNN8</accession>
<name>A0ABW2JNN8_9ACTN</name>
<dbReference type="Pfam" id="PF18998">
    <property type="entry name" value="Flg_new_2"/>
    <property type="match status" value="1"/>
</dbReference>
<dbReference type="EMBL" id="JBHTCF010000010">
    <property type="protein sequence ID" value="MFC7307028.1"/>
    <property type="molecule type" value="Genomic_DNA"/>
</dbReference>
<dbReference type="RefSeq" id="WP_381833233.1">
    <property type="nucleotide sequence ID" value="NZ_JBHTCF010000010.1"/>
</dbReference>
<evidence type="ECO:0000259" key="3">
    <source>
        <dbReference type="Pfam" id="PF18998"/>
    </source>
</evidence>
<gene>
    <name evidence="4" type="ORF">ACFQVC_22705</name>
</gene>
<evidence type="ECO:0000256" key="1">
    <source>
        <dbReference type="SAM" id="MobiDB-lite"/>
    </source>
</evidence>
<evidence type="ECO:0000313" key="4">
    <source>
        <dbReference type="EMBL" id="MFC7307028.1"/>
    </source>
</evidence>
<organism evidence="4 5">
    <name type="scientific">Streptomyces monticola</name>
    <dbReference type="NCBI Taxonomy" id="2666263"/>
    <lineage>
        <taxon>Bacteria</taxon>
        <taxon>Bacillati</taxon>
        <taxon>Actinomycetota</taxon>
        <taxon>Actinomycetes</taxon>
        <taxon>Kitasatosporales</taxon>
        <taxon>Streptomycetaceae</taxon>
        <taxon>Streptomyces</taxon>
    </lineage>
</organism>
<keyword evidence="2" id="KW-0732">Signal</keyword>
<evidence type="ECO:0000313" key="5">
    <source>
        <dbReference type="Proteomes" id="UP001596523"/>
    </source>
</evidence>
<protein>
    <submittedName>
        <fullName evidence="4">Reprolysin-like metallopeptidase</fullName>
    </submittedName>
</protein>
<feature type="signal peptide" evidence="2">
    <location>
        <begin position="1"/>
        <end position="19"/>
    </location>
</feature>
<feature type="domain" description="Bacterial repeat" evidence="3">
    <location>
        <begin position="454"/>
        <end position="523"/>
    </location>
</feature>
<dbReference type="SUPFAM" id="SSF55486">
    <property type="entry name" value="Metalloproteases ('zincins'), catalytic domain"/>
    <property type="match status" value="1"/>
</dbReference>
<evidence type="ECO:0000256" key="2">
    <source>
        <dbReference type="SAM" id="SignalP"/>
    </source>
</evidence>
<proteinExistence type="predicted"/>
<dbReference type="InterPro" id="IPR044060">
    <property type="entry name" value="Bacterial_rp_domain"/>
</dbReference>
<dbReference type="Proteomes" id="UP001596523">
    <property type="component" value="Unassembled WGS sequence"/>
</dbReference>
<feature type="compositionally biased region" description="Basic residues" evidence="1">
    <location>
        <begin position="444"/>
        <end position="453"/>
    </location>
</feature>
<sequence length="526" mass="56522">MRRLTLTGLCALTAALLTAAPLAAPASSLTATASSATATSGPDPDRPWVVRSTTLALRPEYFTPLCHRPDAGLPEELGFRVPLRPEGVVFQAVADYSSEDKDGTVFWSGHHKGHPERQVFIHVTHACDGGPVSLYGSADLGRYQYNARPVDGRPGVAVFEEIDPAELPSSEGDDVDMDPAAPTLAIRPDRPGAGVVLKKATPQAPAVIDVVVGFTPLAAGQAREYGSLQSTGADIEHRMNTSLSDSGVPARINVVHVEEFEDYTGHESTAKVLDHLKDADDEELGRPAQKLRDRLGADLVTVVTDWGSGTGTYPFSAADLPGPGTDHKAFSAVGFDSISSHSSSHELGHNLGLAHDRGTALNGGTGSAMALSTRFPYNTGWIAPDKSFRTIMAYGEYCDGCERIGRFSDQRQKWHGRPLGDEKNDSAGVLRVTTPLIAAYRRPAKPPKRHALKVGHTPKSGGSVRPRVWGPYRPGDRIKVMAEPEKGFRFTGWTLDGKKSRHTGPELILTMNKPRALTARFAPKVR</sequence>
<keyword evidence="5" id="KW-1185">Reference proteome</keyword>
<reference evidence="5" key="1">
    <citation type="journal article" date="2019" name="Int. J. Syst. Evol. Microbiol.">
        <title>The Global Catalogue of Microorganisms (GCM) 10K type strain sequencing project: providing services to taxonomists for standard genome sequencing and annotation.</title>
        <authorList>
            <consortium name="The Broad Institute Genomics Platform"/>
            <consortium name="The Broad Institute Genome Sequencing Center for Infectious Disease"/>
            <person name="Wu L."/>
            <person name="Ma J."/>
        </authorList>
    </citation>
    <scope>NUCLEOTIDE SEQUENCE [LARGE SCALE GENOMIC DNA]</scope>
    <source>
        <strain evidence="5">SYNS20</strain>
    </source>
</reference>
<feature type="region of interest" description="Disordered" evidence="1">
    <location>
        <begin position="444"/>
        <end position="469"/>
    </location>
</feature>